<evidence type="ECO:0000313" key="2">
    <source>
        <dbReference type="Proteomes" id="UP001177140"/>
    </source>
</evidence>
<proteinExistence type="predicted"/>
<protein>
    <submittedName>
        <fullName evidence="1">Uncharacterized protein</fullName>
    </submittedName>
</protein>
<reference evidence="1" key="1">
    <citation type="submission" date="2022-03" db="EMBL/GenBank/DDBJ databases">
        <title>A functionally conserved STORR gene fusion in Papaver species that diverged 16.8 million years ago.</title>
        <authorList>
            <person name="Catania T."/>
        </authorList>
    </citation>
    <scope>NUCLEOTIDE SEQUENCE</scope>
    <source>
        <strain evidence="1">S-191538</strain>
    </source>
</reference>
<dbReference type="AlphaFoldDB" id="A0AA41SII7"/>
<gene>
    <name evidence="1" type="ORF">MKW94_017326</name>
</gene>
<dbReference type="EMBL" id="JAJJMA010169828">
    <property type="protein sequence ID" value="MCL7036614.1"/>
    <property type="molecule type" value="Genomic_DNA"/>
</dbReference>
<sequence length="99" mass="11213">MKEFYQSRKSQRTIVTSVLADHRPLYGGLSQLGGKGVHPGLQDVNVPLNLTFVVRSRAYVLGKLVKPKFYRKIRCLLTLDSKKLGKPIIKSLKDACEYH</sequence>
<evidence type="ECO:0000313" key="1">
    <source>
        <dbReference type="EMBL" id="MCL7036614.1"/>
    </source>
</evidence>
<dbReference type="Proteomes" id="UP001177140">
    <property type="component" value="Unassembled WGS sequence"/>
</dbReference>
<name>A0AA41SII7_PAPNU</name>
<comment type="caution">
    <text evidence="1">The sequence shown here is derived from an EMBL/GenBank/DDBJ whole genome shotgun (WGS) entry which is preliminary data.</text>
</comment>
<organism evidence="1 2">
    <name type="scientific">Papaver nudicaule</name>
    <name type="common">Iceland poppy</name>
    <dbReference type="NCBI Taxonomy" id="74823"/>
    <lineage>
        <taxon>Eukaryota</taxon>
        <taxon>Viridiplantae</taxon>
        <taxon>Streptophyta</taxon>
        <taxon>Embryophyta</taxon>
        <taxon>Tracheophyta</taxon>
        <taxon>Spermatophyta</taxon>
        <taxon>Magnoliopsida</taxon>
        <taxon>Ranunculales</taxon>
        <taxon>Papaveraceae</taxon>
        <taxon>Papaveroideae</taxon>
        <taxon>Papaver</taxon>
    </lineage>
</organism>
<keyword evidence="2" id="KW-1185">Reference proteome</keyword>
<accession>A0AA41SII7</accession>